<dbReference type="FunFam" id="3.40.50.300:FF:000016">
    <property type="entry name" value="Oligopeptide ABC transporter ATP-binding component"/>
    <property type="match status" value="1"/>
</dbReference>
<dbReference type="GO" id="GO:0005886">
    <property type="term" value="C:plasma membrane"/>
    <property type="evidence" value="ECO:0007669"/>
    <property type="project" value="UniProtKB-SubCell"/>
</dbReference>
<evidence type="ECO:0000256" key="4">
    <source>
        <dbReference type="ARBA" id="ARBA00022475"/>
    </source>
</evidence>
<dbReference type="Pfam" id="PF00005">
    <property type="entry name" value="ABC_tran"/>
    <property type="match status" value="1"/>
</dbReference>
<dbReference type="SUPFAM" id="SSF52540">
    <property type="entry name" value="P-loop containing nucleoside triphosphate hydrolases"/>
    <property type="match status" value="1"/>
</dbReference>
<feature type="domain" description="ABC transporter" evidence="8">
    <location>
        <begin position="12"/>
        <end position="259"/>
    </location>
</feature>
<dbReference type="PANTHER" id="PTHR43297:SF2">
    <property type="entry name" value="DIPEPTIDE TRANSPORT ATP-BINDING PROTEIN DPPD"/>
    <property type="match status" value="1"/>
</dbReference>
<dbReference type="Proteomes" id="UP000316406">
    <property type="component" value="Unassembled WGS sequence"/>
</dbReference>
<reference evidence="9 10" key="1">
    <citation type="submission" date="2019-07" db="EMBL/GenBank/DDBJ databases">
        <title>Draft genome sequence of Brevibacterium aurantiacum XU54 isolated from Xinjiang China.</title>
        <authorList>
            <person name="Xu X."/>
        </authorList>
    </citation>
    <scope>NUCLEOTIDE SEQUENCE [LARGE SCALE GENOMIC DNA]</scope>
    <source>
        <strain evidence="9 10">XU54</strain>
    </source>
</reference>
<dbReference type="InterPro" id="IPR017871">
    <property type="entry name" value="ABC_transporter-like_CS"/>
</dbReference>
<evidence type="ECO:0000259" key="8">
    <source>
        <dbReference type="PROSITE" id="PS50893"/>
    </source>
</evidence>
<evidence type="ECO:0000313" key="9">
    <source>
        <dbReference type="EMBL" id="TSI14532.1"/>
    </source>
</evidence>
<dbReference type="PROSITE" id="PS50893">
    <property type="entry name" value="ABC_TRANSPORTER_2"/>
    <property type="match status" value="1"/>
</dbReference>
<evidence type="ECO:0000256" key="6">
    <source>
        <dbReference type="ARBA" id="ARBA00022840"/>
    </source>
</evidence>
<dbReference type="InterPro" id="IPR050388">
    <property type="entry name" value="ABC_Ni/Peptide_Import"/>
</dbReference>
<dbReference type="Gene3D" id="3.40.50.300">
    <property type="entry name" value="P-loop containing nucleotide triphosphate hydrolases"/>
    <property type="match status" value="1"/>
</dbReference>
<name>A0A556CAQ5_BREAU</name>
<evidence type="ECO:0000256" key="2">
    <source>
        <dbReference type="ARBA" id="ARBA00005417"/>
    </source>
</evidence>
<dbReference type="SMART" id="SM00382">
    <property type="entry name" value="AAA"/>
    <property type="match status" value="1"/>
</dbReference>
<comment type="caution">
    <text evidence="9">The sequence shown here is derived from an EMBL/GenBank/DDBJ whole genome shotgun (WGS) entry which is preliminary data.</text>
</comment>
<proteinExistence type="inferred from homology"/>
<gene>
    <name evidence="9" type="ORF">FO013_14260</name>
</gene>
<dbReference type="RefSeq" id="WP_143923240.1">
    <property type="nucleotide sequence ID" value="NZ_VLTK01000008.1"/>
</dbReference>
<protein>
    <submittedName>
        <fullName evidence="9">ABC transporter ATP-binding protein</fullName>
    </submittedName>
</protein>
<keyword evidence="5" id="KW-0547">Nucleotide-binding</keyword>
<dbReference type="InterPro" id="IPR027417">
    <property type="entry name" value="P-loop_NTPase"/>
</dbReference>
<dbReference type="GO" id="GO:0016887">
    <property type="term" value="F:ATP hydrolysis activity"/>
    <property type="evidence" value="ECO:0007669"/>
    <property type="project" value="InterPro"/>
</dbReference>
<keyword evidence="3" id="KW-0813">Transport</keyword>
<dbReference type="GO" id="GO:0005524">
    <property type="term" value="F:ATP binding"/>
    <property type="evidence" value="ECO:0007669"/>
    <property type="project" value="UniProtKB-KW"/>
</dbReference>
<dbReference type="PANTHER" id="PTHR43297">
    <property type="entry name" value="OLIGOPEPTIDE TRANSPORT ATP-BINDING PROTEIN APPD"/>
    <property type="match status" value="1"/>
</dbReference>
<dbReference type="InterPro" id="IPR003439">
    <property type="entry name" value="ABC_transporter-like_ATP-bd"/>
</dbReference>
<keyword evidence="4" id="KW-1003">Cell membrane</keyword>
<sequence length="290" mass="31039">MNRAQAGGNDALAIEGMDLHYGSGNNVVSDVSLTVGSSEIVGLIGESGSGKSSIAHAALGLLPDSAVVSAERLEVAGRDMIGAKETEWAEVRGRNAGMVFQEPMTALNPCVRIGDQIAEALYIHGHPTKQEADARALELLEAVRMPDAKRRIGAFPHELSGGQRQRVVIAMAMVAGPRLLVADEATTALDVTVQAQILKIFRDLRDETGIGILFISHDLGIVSEVCDRVAVMYQGRIVERGRAAAVLDAPEHPYTRALLESLPRRALSPRSPLATIDAVRRQTIQELEDA</sequence>
<dbReference type="PROSITE" id="PS00211">
    <property type="entry name" value="ABC_TRANSPORTER_1"/>
    <property type="match status" value="1"/>
</dbReference>
<dbReference type="CDD" id="cd03257">
    <property type="entry name" value="ABC_NikE_OppD_transporters"/>
    <property type="match status" value="1"/>
</dbReference>
<evidence type="ECO:0000256" key="1">
    <source>
        <dbReference type="ARBA" id="ARBA00004202"/>
    </source>
</evidence>
<organism evidence="9 10">
    <name type="scientific">Brevibacterium aurantiacum</name>
    <dbReference type="NCBI Taxonomy" id="273384"/>
    <lineage>
        <taxon>Bacteria</taxon>
        <taxon>Bacillati</taxon>
        <taxon>Actinomycetota</taxon>
        <taxon>Actinomycetes</taxon>
        <taxon>Micrococcales</taxon>
        <taxon>Brevibacteriaceae</taxon>
        <taxon>Brevibacterium</taxon>
    </lineage>
</organism>
<dbReference type="GO" id="GO:0015833">
    <property type="term" value="P:peptide transport"/>
    <property type="evidence" value="ECO:0007669"/>
    <property type="project" value="InterPro"/>
</dbReference>
<dbReference type="AlphaFoldDB" id="A0A556CAQ5"/>
<evidence type="ECO:0000256" key="7">
    <source>
        <dbReference type="ARBA" id="ARBA00023136"/>
    </source>
</evidence>
<keyword evidence="6 9" id="KW-0067">ATP-binding</keyword>
<dbReference type="InterPro" id="IPR003593">
    <property type="entry name" value="AAA+_ATPase"/>
</dbReference>
<evidence type="ECO:0000313" key="10">
    <source>
        <dbReference type="Proteomes" id="UP000316406"/>
    </source>
</evidence>
<dbReference type="OrthoDB" id="8481147at2"/>
<evidence type="ECO:0000256" key="3">
    <source>
        <dbReference type="ARBA" id="ARBA00022448"/>
    </source>
</evidence>
<comment type="subcellular location">
    <subcellularLocation>
        <location evidence="1">Cell membrane</location>
        <topology evidence="1">Peripheral membrane protein</topology>
    </subcellularLocation>
</comment>
<dbReference type="EMBL" id="VLTK01000008">
    <property type="protein sequence ID" value="TSI14532.1"/>
    <property type="molecule type" value="Genomic_DNA"/>
</dbReference>
<keyword evidence="7" id="KW-0472">Membrane</keyword>
<accession>A0A556CAQ5</accession>
<evidence type="ECO:0000256" key="5">
    <source>
        <dbReference type="ARBA" id="ARBA00022741"/>
    </source>
</evidence>
<dbReference type="Pfam" id="PF08352">
    <property type="entry name" value="oligo_HPY"/>
    <property type="match status" value="1"/>
</dbReference>
<comment type="similarity">
    <text evidence="2">Belongs to the ABC transporter superfamily.</text>
</comment>
<dbReference type="InterPro" id="IPR013563">
    <property type="entry name" value="Oligopep_ABC_C"/>
</dbReference>
<keyword evidence="10" id="KW-1185">Reference proteome</keyword>